<feature type="non-terminal residue" evidence="1">
    <location>
        <position position="1"/>
    </location>
</feature>
<reference evidence="1 3" key="2">
    <citation type="journal article" date="2014" name="BMC Genomics">
        <title>An improved genome release (version Mt4.0) for the model legume Medicago truncatula.</title>
        <authorList>
            <person name="Tang H."/>
            <person name="Krishnakumar V."/>
            <person name="Bidwell S."/>
            <person name="Rosen B."/>
            <person name="Chan A."/>
            <person name="Zhou S."/>
            <person name="Gentzbittel L."/>
            <person name="Childs K.L."/>
            <person name="Yandell M."/>
            <person name="Gundlach H."/>
            <person name="Mayer K.F."/>
            <person name="Schwartz D.C."/>
            <person name="Town C.D."/>
        </authorList>
    </citation>
    <scope>GENOME REANNOTATION</scope>
    <source>
        <strain evidence="1">A17</strain>
        <strain evidence="2 3">cv. Jemalong A17</strain>
    </source>
</reference>
<protein>
    <submittedName>
        <fullName evidence="1 2">Uncharacterized protein</fullName>
    </submittedName>
</protein>
<reference evidence="1 3" key="1">
    <citation type="journal article" date="2011" name="Nature">
        <title>The Medicago genome provides insight into the evolution of rhizobial symbioses.</title>
        <authorList>
            <person name="Young N.D."/>
            <person name="Debelle F."/>
            <person name="Oldroyd G.E."/>
            <person name="Geurts R."/>
            <person name="Cannon S.B."/>
            <person name="Udvardi M.K."/>
            <person name="Benedito V.A."/>
            <person name="Mayer K.F."/>
            <person name="Gouzy J."/>
            <person name="Schoof H."/>
            <person name="Van de Peer Y."/>
            <person name="Proost S."/>
            <person name="Cook D.R."/>
            <person name="Meyers B.C."/>
            <person name="Spannagl M."/>
            <person name="Cheung F."/>
            <person name="De Mita S."/>
            <person name="Krishnakumar V."/>
            <person name="Gundlach H."/>
            <person name="Zhou S."/>
            <person name="Mudge J."/>
            <person name="Bharti A.K."/>
            <person name="Murray J.D."/>
            <person name="Naoumkina M.A."/>
            <person name="Rosen B."/>
            <person name="Silverstein K.A."/>
            <person name="Tang H."/>
            <person name="Rombauts S."/>
            <person name="Zhao P.X."/>
            <person name="Zhou P."/>
            <person name="Barbe V."/>
            <person name="Bardou P."/>
            <person name="Bechner M."/>
            <person name="Bellec A."/>
            <person name="Berger A."/>
            <person name="Berges H."/>
            <person name="Bidwell S."/>
            <person name="Bisseling T."/>
            <person name="Choisne N."/>
            <person name="Couloux A."/>
            <person name="Denny R."/>
            <person name="Deshpande S."/>
            <person name="Dai X."/>
            <person name="Doyle J.J."/>
            <person name="Dudez A.M."/>
            <person name="Farmer A.D."/>
            <person name="Fouteau S."/>
            <person name="Franken C."/>
            <person name="Gibelin C."/>
            <person name="Gish J."/>
            <person name="Goldstein S."/>
            <person name="Gonzalez A.J."/>
            <person name="Green P.J."/>
            <person name="Hallab A."/>
            <person name="Hartog M."/>
            <person name="Hua A."/>
            <person name="Humphray S.J."/>
            <person name="Jeong D.H."/>
            <person name="Jing Y."/>
            <person name="Jocker A."/>
            <person name="Kenton S.M."/>
            <person name="Kim D.J."/>
            <person name="Klee K."/>
            <person name="Lai H."/>
            <person name="Lang C."/>
            <person name="Lin S."/>
            <person name="Macmil S.L."/>
            <person name="Magdelenat G."/>
            <person name="Matthews L."/>
            <person name="McCorrison J."/>
            <person name="Monaghan E.L."/>
            <person name="Mun J.H."/>
            <person name="Najar F.Z."/>
            <person name="Nicholson C."/>
            <person name="Noirot C."/>
            <person name="O'Bleness M."/>
            <person name="Paule C.R."/>
            <person name="Poulain J."/>
            <person name="Prion F."/>
            <person name="Qin B."/>
            <person name="Qu C."/>
            <person name="Retzel E.F."/>
            <person name="Riddle C."/>
            <person name="Sallet E."/>
            <person name="Samain S."/>
            <person name="Samson N."/>
            <person name="Sanders I."/>
            <person name="Saurat O."/>
            <person name="Scarpelli C."/>
            <person name="Schiex T."/>
            <person name="Segurens B."/>
            <person name="Severin A.J."/>
            <person name="Sherrier D.J."/>
            <person name="Shi R."/>
            <person name="Sims S."/>
            <person name="Singer S.R."/>
            <person name="Sinharoy S."/>
            <person name="Sterck L."/>
            <person name="Viollet A."/>
            <person name="Wang B.B."/>
            <person name="Wang K."/>
            <person name="Wang M."/>
            <person name="Wang X."/>
            <person name="Warfsmann J."/>
            <person name="Weissenbach J."/>
            <person name="White D.D."/>
            <person name="White J.D."/>
            <person name="Wiley G.B."/>
            <person name="Wincker P."/>
            <person name="Xing Y."/>
            <person name="Yang L."/>
            <person name="Yao Z."/>
            <person name="Ying F."/>
            <person name="Zhai J."/>
            <person name="Zhou L."/>
            <person name="Zuber A."/>
            <person name="Denarie J."/>
            <person name="Dixon R.A."/>
            <person name="May G.D."/>
            <person name="Schwartz D.C."/>
            <person name="Rogers J."/>
            <person name="Quetier F."/>
            <person name="Town C.D."/>
            <person name="Roe B.A."/>
        </authorList>
    </citation>
    <scope>NUCLEOTIDE SEQUENCE [LARGE SCALE GENOMIC DNA]</scope>
    <source>
        <strain evidence="1">A17</strain>
        <strain evidence="2 3">cv. Jemalong A17</strain>
    </source>
</reference>
<organism evidence="1 3">
    <name type="scientific">Medicago truncatula</name>
    <name type="common">Barrel medic</name>
    <name type="synonym">Medicago tribuloides</name>
    <dbReference type="NCBI Taxonomy" id="3880"/>
    <lineage>
        <taxon>Eukaryota</taxon>
        <taxon>Viridiplantae</taxon>
        <taxon>Streptophyta</taxon>
        <taxon>Embryophyta</taxon>
        <taxon>Tracheophyta</taxon>
        <taxon>Spermatophyta</taxon>
        <taxon>Magnoliopsida</taxon>
        <taxon>eudicotyledons</taxon>
        <taxon>Gunneridae</taxon>
        <taxon>Pentapetalae</taxon>
        <taxon>rosids</taxon>
        <taxon>fabids</taxon>
        <taxon>Fabales</taxon>
        <taxon>Fabaceae</taxon>
        <taxon>Papilionoideae</taxon>
        <taxon>50 kb inversion clade</taxon>
        <taxon>NPAAA clade</taxon>
        <taxon>Hologalegina</taxon>
        <taxon>IRL clade</taxon>
        <taxon>Trifolieae</taxon>
        <taxon>Medicago</taxon>
    </lineage>
</organism>
<sequence>LVHFSVIVTTRSSCQDKYKGDSIVQMIFDDSLSINGRTFTFDFVVDVETSQGMKTSLLIVVGIVERIQSQKIFKDL</sequence>
<evidence type="ECO:0000313" key="3">
    <source>
        <dbReference type="Proteomes" id="UP000002051"/>
    </source>
</evidence>
<dbReference type="Proteomes" id="UP000002051">
    <property type="component" value="Unassembled WGS sequence"/>
</dbReference>
<gene>
    <name evidence="1" type="ORF">MTR_0568s0010</name>
</gene>
<feature type="non-terminal residue" evidence="1">
    <location>
        <position position="76"/>
    </location>
</feature>
<proteinExistence type="predicted"/>
<dbReference type="AlphaFoldDB" id="A0A072TFI9"/>
<evidence type="ECO:0000313" key="2">
    <source>
        <dbReference type="EnsemblPlants" id="KEH15763"/>
    </source>
</evidence>
<keyword evidence="3" id="KW-1185">Reference proteome</keyword>
<dbReference type="HOGENOM" id="CLU_2661786_0_0_1"/>
<accession>A0A072TFI9</accession>
<dbReference type="EnsemblPlants" id="KEH15763">
    <property type="protein sequence ID" value="KEH15763"/>
    <property type="gene ID" value="MTR_0568s0010"/>
</dbReference>
<dbReference type="EMBL" id="KL403293">
    <property type="protein sequence ID" value="KEH15763.1"/>
    <property type="molecule type" value="Genomic_DNA"/>
</dbReference>
<name>A0A072TFI9_MEDTR</name>
<reference evidence="2" key="3">
    <citation type="submission" date="2015-06" db="UniProtKB">
        <authorList>
            <consortium name="EnsemblPlants"/>
        </authorList>
    </citation>
    <scope>IDENTIFICATION</scope>
    <source>
        <strain evidence="2">cv. Jemalong A17</strain>
    </source>
</reference>
<dbReference type="ExpressionAtlas" id="A0A072TFI9">
    <property type="expression patterns" value="differential"/>
</dbReference>
<evidence type="ECO:0000313" key="1">
    <source>
        <dbReference type="EMBL" id="KEH15763.1"/>
    </source>
</evidence>